<dbReference type="EMBL" id="WMIF01000037">
    <property type="protein sequence ID" value="MTH36388.1"/>
    <property type="molecule type" value="Genomic_DNA"/>
</dbReference>
<sequence>MKQRTRLICLATTLACAGVALAEQARAPTVPPNLGGAASAQAATMDAATAPRIGETVDPRALHPVRRPGLYGLSSSPEGSSYGVIGGKLIRYDPRNMRVQSIVRQVDEILD</sequence>
<accession>A0A844HB86</accession>
<protein>
    <submittedName>
        <fullName evidence="2">Uncharacterized protein</fullName>
    </submittedName>
</protein>
<evidence type="ECO:0000256" key="1">
    <source>
        <dbReference type="SAM" id="SignalP"/>
    </source>
</evidence>
<name>A0A844HB86_9RHOB</name>
<organism evidence="2 3">
    <name type="scientific">Paracoccus limosus</name>
    <dbReference type="NCBI Taxonomy" id="913252"/>
    <lineage>
        <taxon>Bacteria</taxon>
        <taxon>Pseudomonadati</taxon>
        <taxon>Pseudomonadota</taxon>
        <taxon>Alphaproteobacteria</taxon>
        <taxon>Rhodobacterales</taxon>
        <taxon>Paracoccaceae</taxon>
        <taxon>Paracoccus</taxon>
    </lineage>
</organism>
<dbReference type="Proteomes" id="UP000442533">
    <property type="component" value="Unassembled WGS sequence"/>
</dbReference>
<proteinExistence type="predicted"/>
<reference evidence="2 3" key="1">
    <citation type="submission" date="2019-11" db="EMBL/GenBank/DDBJ databases">
        <authorList>
            <person name="Dong K."/>
        </authorList>
    </citation>
    <scope>NUCLEOTIDE SEQUENCE [LARGE SCALE GENOMIC DNA]</scope>
    <source>
        <strain evidence="2 3">JCM 17370</strain>
    </source>
</reference>
<gene>
    <name evidence="2" type="ORF">GL279_17480</name>
</gene>
<evidence type="ECO:0000313" key="3">
    <source>
        <dbReference type="Proteomes" id="UP000442533"/>
    </source>
</evidence>
<feature type="chain" id="PRO_5032595960" evidence="1">
    <location>
        <begin position="23"/>
        <end position="111"/>
    </location>
</feature>
<dbReference type="AlphaFoldDB" id="A0A844HB86"/>
<dbReference type="RefSeq" id="WP_155065904.1">
    <property type="nucleotide sequence ID" value="NZ_WMIF01000037.1"/>
</dbReference>
<dbReference type="OrthoDB" id="7779104at2"/>
<keyword evidence="1" id="KW-0732">Signal</keyword>
<feature type="signal peptide" evidence="1">
    <location>
        <begin position="1"/>
        <end position="22"/>
    </location>
</feature>
<evidence type="ECO:0000313" key="2">
    <source>
        <dbReference type="EMBL" id="MTH36388.1"/>
    </source>
</evidence>
<keyword evidence="3" id="KW-1185">Reference proteome</keyword>
<comment type="caution">
    <text evidence="2">The sequence shown here is derived from an EMBL/GenBank/DDBJ whole genome shotgun (WGS) entry which is preliminary data.</text>
</comment>